<dbReference type="RefSeq" id="WP_036159019.1">
    <property type="nucleotide sequence ID" value="NZ_AVCX01000001.1"/>
</dbReference>
<dbReference type="STRING" id="1220589.CD32_21815"/>
<accession>A0A0A3IGJ2</accession>
<dbReference type="OrthoDB" id="137965at2"/>
<keyword evidence="1" id="KW-0812">Transmembrane</keyword>
<name>A0A0A3IGJ2_9BACI</name>
<organism evidence="2 3">
    <name type="scientific">Lysinibacillus odysseyi 34hs-1 = NBRC 100172</name>
    <dbReference type="NCBI Taxonomy" id="1220589"/>
    <lineage>
        <taxon>Bacteria</taxon>
        <taxon>Bacillati</taxon>
        <taxon>Bacillota</taxon>
        <taxon>Bacilli</taxon>
        <taxon>Bacillales</taxon>
        <taxon>Bacillaceae</taxon>
        <taxon>Lysinibacillus</taxon>
    </lineage>
</organism>
<dbReference type="EMBL" id="JPVP01000060">
    <property type="protein sequence ID" value="KGR81943.1"/>
    <property type="molecule type" value="Genomic_DNA"/>
</dbReference>
<gene>
    <name evidence="2" type="ORF">CD32_21815</name>
</gene>
<dbReference type="AlphaFoldDB" id="A0A0A3IGJ2"/>
<reference evidence="2 3" key="1">
    <citation type="submission" date="2014-02" db="EMBL/GenBank/DDBJ databases">
        <title>Draft genome sequence of Lysinibacillus odysseyi NBRC 100172.</title>
        <authorList>
            <person name="Zhang F."/>
            <person name="Wang G."/>
            <person name="Zhang L."/>
        </authorList>
    </citation>
    <scope>NUCLEOTIDE SEQUENCE [LARGE SCALE GENOMIC DNA]</scope>
    <source>
        <strain evidence="2 3">NBRC 100172</strain>
    </source>
</reference>
<dbReference type="Proteomes" id="UP000030437">
    <property type="component" value="Unassembled WGS sequence"/>
</dbReference>
<protein>
    <submittedName>
        <fullName evidence="2">Uncharacterized protein</fullName>
    </submittedName>
</protein>
<keyword evidence="3" id="KW-1185">Reference proteome</keyword>
<keyword evidence="1" id="KW-0472">Membrane</keyword>
<keyword evidence="1" id="KW-1133">Transmembrane helix</keyword>
<feature type="transmembrane region" description="Helical" evidence="1">
    <location>
        <begin position="362"/>
        <end position="381"/>
    </location>
</feature>
<evidence type="ECO:0000256" key="1">
    <source>
        <dbReference type="SAM" id="Phobius"/>
    </source>
</evidence>
<dbReference type="eggNOG" id="COG0318">
    <property type="taxonomic scope" value="Bacteria"/>
</dbReference>
<evidence type="ECO:0000313" key="2">
    <source>
        <dbReference type="EMBL" id="KGR81943.1"/>
    </source>
</evidence>
<comment type="caution">
    <text evidence="2">The sequence shown here is derived from an EMBL/GenBank/DDBJ whole genome shotgun (WGS) entry which is preliminary data.</text>
</comment>
<feature type="transmembrane region" description="Helical" evidence="1">
    <location>
        <begin position="393"/>
        <end position="413"/>
    </location>
</feature>
<sequence length="786" mass="86522">MRNKIRLLIIGLLFLGFIIPLNHTNAQASLYVDAKIGFDNKVKYDHAVPLTVTITNNGEKFSGDFVIDAMVSYGTGSALVYPITLEAGEKKTLEIELAGYSEDLNLEQPRKDYFHLFEGEMEKGKEIEYEGMHYVTPDFIDYEGKMVLAVTSDANRLKAVKQLGQFSAMTIISRFVSPVEVPVNASLLEMVDAVFFDDGAFEKLTEEQQQAIYVWTQQGGIAILGSEVKNAGPYNALLPFSFGASTDQVTPEEMKNVAADGSFTQSFEIKAGKVNKESTIVSKTGGKVLAAKTSVGKGGLIQTAFPLGAQPLADMTGYSDLLSGITNFSTYSTEDATQPSSLGYGTGWTYENELFPSFKFSAGWVMALIALYIVLVGPVLYSLIKRVDKREHMWIYVPVVSLVFSLSFFLFGAKDRLKEPQIQQMALYEVQEDGSIAGSYTTAVLSNKRGDFTFSMDDSTTAVANTRGAILSPAPLYTQSYIKRTDAGQVLTLKDMDYWSVQSFSGRTKLDDIGKVTVDLTVSAGKLAGTITNQLPVDLQDVKILNGNQVHKIGNMKKGETIDVLLPIRGNSMLAPVNDYWESESFEETKNLQARKLQQLTSTTIDNAYAGRQPVLVGWSKRSILPVTYEGNHHISAISLFSVPFTPKTELTDKVTLTHSDFYVTIEAESSAEAYGYLEQNNIEEAYIGEGEYIASYTLPSAIDISSLQLHEMTGSYQQDNIKAAIYNQATGQYELLSTGKINVQNNISDYLVDSRKIEFKISRITQDDGMPVALPKILLKGVAVK</sequence>
<proteinExistence type="predicted"/>
<evidence type="ECO:0000313" key="3">
    <source>
        <dbReference type="Proteomes" id="UP000030437"/>
    </source>
</evidence>